<evidence type="ECO:0000259" key="2">
    <source>
        <dbReference type="PROSITE" id="PS50279"/>
    </source>
</evidence>
<dbReference type="PROSITE" id="PS50279">
    <property type="entry name" value="BPTI_KUNITZ_2"/>
    <property type="match status" value="1"/>
</dbReference>
<reference evidence="3 4" key="1">
    <citation type="journal article" date="2019" name="Mol. Ecol. Resour.">
        <title>Improving Illumina assemblies with Hi-C and long reads: an example with the North African dromedary.</title>
        <authorList>
            <person name="Elbers J.P."/>
            <person name="Rogers M.F."/>
            <person name="Perelman P.L."/>
            <person name="Proskuryakova A.A."/>
            <person name="Serdyukova N.A."/>
            <person name="Johnson W.E."/>
            <person name="Horin P."/>
            <person name="Corander J."/>
            <person name="Murphy D."/>
            <person name="Burger P.A."/>
        </authorList>
    </citation>
    <scope>NUCLEOTIDE SEQUENCE [LARGE SCALE GENOMIC DNA]</scope>
    <source>
        <strain evidence="3">Drom800</strain>
        <tissue evidence="3">Blood</tissue>
    </source>
</reference>
<dbReference type="InterPro" id="IPR020901">
    <property type="entry name" value="Prtase_inh_Kunz-CS"/>
</dbReference>
<dbReference type="Pfam" id="PF00014">
    <property type="entry name" value="Kunitz_BPTI"/>
    <property type="match status" value="1"/>
</dbReference>
<dbReference type="FunFam" id="4.10.410.10:FF:000004">
    <property type="entry name" value="Tissue factor pathway inhibitor"/>
    <property type="match status" value="1"/>
</dbReference>
<dbReference type="InterPro" id="IPR036880">
    <property type="entry name" value="Kunitz_BPTI_sf"/>
</dbReference>
<dbReference type="SUPFAM" id="SSF57362">
    <property type="entry name" value="BPTI-like"/>
    <property type="match status" value="1"/>
</dbReference>
<gene>
    <name evidence="3" type="ORF">Cadr_000021065</name>
</gene>
<dbReference type="PROSITE" id="PS00280">
    <property type="entry name" value="BPTI_KUNITZ_1"/>
    <property type="match status" value="1"/>
</dbReference>
<dbReference type="InterPro" id="IPR002223">
    <property type="entry name" value="Kunitz_BPTI"/>
</dbReference>
<dbReference type="PANTHER" id="PTHR10083:SF380">
    <property type="entry name" value="COLOSTRUM TRYPSIN INHIBITOR"/>
    <property type="match status" value="1"/>
</dbReference>
<evidence type="ECO:0000313" key="4">
    <source>
        <dbReference type="Proteomes" id="UP000299084"/>
    </source>
</evidence>
<protein>
    <submittedName>
        <fullName evidence="3">Colostrum trypsin inhibitor</fullName>
    </submittedName>
</protein>
<sequence length="204" mass="22045">MRSEILPSALEEEGPLSFNRWYKFQPPSLSPEHAASHTMRFSRLLTLCLTLCLLGTASSGKASASLRQEASQESSQTLPALCQLPPERGPCKAFLRRYSYNSTSSECECFIYGGCQGNANNFETMEICLRVCKPPGEDSNASFTRVIMSTEKRVIMSTEKMNVTVAAVTVGGGGNEEALGVADVGGVGDPSEQQLKMTAHSPRP</sequence>
<name>A0A5N4CUM4_CAMDR</name>
<organism evidence="3 4">
    <name type="scientific">Camelus dromedarius</name>
    <name type="common">Dromedary</name>
    <name type="synonym">Arabian camel</name>
    <dbReference type="NCBI Taxonomy" id="9838"/>
    <lineage>
        <taxon>Eukaryota</taxon>
        <taxon>Metazoa</taxon>
        <taxon>Chordata</taxon>
        <taxon>Craniata</taxon>
        <taxon>Vertebrata</taxon>
        <taxon>Euteleostomi</taxon>
        <taxon>Mammalia</taxon>
        <taxon>Eutheria</taxon>
        <taxon>Laurasiatheria</taxon>
        <taxon>Artiodactyla</taxon>
        <taxon>Tylopoda</taxon>
        <taxon>Camelidae</taxon>
        <taxon>Camelus</taxon>
    </lineage>
</organism>
<dbReference type="CDD" id="cd22632">
    <property type="entry name" value="Kunitz_ELP-like"/>
    <property type="match status" value="1"/>
</dbReference>
<accession>A0A5N4CUM4</accession>
<keyword evidence="4" id="KW-1185">Reference proteome</keyword>
<evidence type="ECO:0000313" key="3">
    <source>
        <dbReference type="EMBL" id="KAB1262527.1"/>
    </source>
</evidence>
<dbReference type="PANTHER" id="PTHR10083">
    <property type="entry name" value="KUNITZ-TYPE PROTEASE INHIBITOR-RELATED"/>
    <property type="match status" value="1"/>
</dbReference>
<feature type="domain" description="BPTI/Kunitz inhibitor" evidence="2">
    <location>
        <begin position="82"/>
        <end position="132"/>
    </location>
</feature>
<evidence type="ECO:0000256" key="1">
    <source>
        <dbReference type="ARBA" id="ARBA00023157"/>
    </source>
</evidence>
<keyword evidence="1" id="KW-1015">Disulfide bond</keyword>
<dbReference type="EMBL" id="JWIN03000019">
    <property type="protein sequence ID" value="KAB1262527.1"/>
    <property type="molecule type" value="Genomic_DNA"/>
</dbReference>
<dbReference type="InterPro" id="IPR050098">
    <property type="entry name" value="TFPI/VKTCI-like"/>
</dbReference>
<dbReference type="Proteomes" id="UP000299084">
    <property type="component" value="Unassembled WGS sequence"/>
</dbReference>
<dbReference type="SMART" id="SM00131">
    <property type="entry name" value="KU"/>
    <property type="match status" value="1"/>
</dbReference>
<dbReference type="GO" id="GO:0005615">
    <property type="term" value="C:extracellular space"/>
    <property type="evidence" value="ECO:0007669"/>
    <property type="project" value="TreeGrafter"/>
</dbReference>
<proteinExistence type="predicted"/>
<dbReference type="AlphaFoldDB" id="A0A5N4CUM4"/>
<dbReference type="Gene3D" id="4.10.410.10">
    <property type="entry name" value="Pancreatic trypsin inhibitor Kunitz domain"/>
    <property type="match status" value="1"/>
</dbReference>
<dbReference type="GO" id="GO:0004867">
    <property type="term" value="F:serine-type endopeptidase inhibitor activity"/>
    <property type="evidence" value="ECO:0007669"/>
    <property type="project" value="InterPro"/>
</dbReference>
<dbReference type="PRINTS" id="PR00759">
    <property type="entry name" value="BASICPTASE"/>
</dbReference>
<comment type="caution">
    <text evidence="3">The sequence shown here is derived from an EMBL/GenBank/DDBJ whole genome shotgun (WGS) entry which is preliminary data.</text>
</comment>